<evidence type="ECO:0000313" key="2">
    <source>
        <dbReference type="EMBL" id="CAG2137001.1"/>
    </source>
</evidence>
<dbReference type="RefSeq" id="WP_211952496.1">
    <property type="nucleotide sequence ID" value="NZ_CAJPVI010000006.1"/>
</dbReference>
<dbReference type="Proteomes" id="UP000672657">
    <property type="component" value="Unassembled WGS sequence"/>
</dbReference>
<evidence type="ECO:0000256" key="1">
    <source>
        <dbReference type="SAM" id="MobiDB-lite"/>
    </source>
</evidence>
<reference evidence="2 3" key="1">
    <citation type="submission" date="2021-03" db="EMBL/GenBank/DDBJ databases">
        <authorList>
            <person name="Peeters C."/>
        </authorList>
    </citation>
    <scope>NUCLEOTIDE SEQUENCE [LARGE SCALE GENOMIC DNA]</scope>
    <source>
        <strain evidence="2 3">LMG 26411</strain>
    </source>
</reference>
<evidence type="ECO:0000313" key="3">
    <source>
        <dbReference type="Proteomes" id="UP000672657"/>
    </source>
</evidence>
<keyword evidence="3" id="KW-1185">Reference proteome</keyword>
<comment type="caution">
    <text evidence="2">The sequence shown here is derived from an EMBL/GenBank/DDBJ whole genome shotgun (WGS) entry which is preliminary data.</text>
</comment>
<proteinExistence type="predicted"/>
<gene>
    <name evidence="2" type="ORF">LMG26411_01313</name>
</gene>
<dbReference type="EMBL" id="CAJPVI010000006">
    <property type="protein sequence ID" value="CAG2137001.1"/>
    <property type="molecule type" value="Genomic_DNA"/>
</dbReference>
<sequence>MPQSNLAADATPRRRALQTRSAHAKATPVWIRFRLAVASTEVFTIRQALQRAIGQLARIYIVRVDHRHHETTVQVEVSRAHREHAMDAIMHALPAAEFGFATELGADHVAH</sequence>
<feature type="region of interest" description="Disordered" evidence="1">
    <location>
        <begin position="1"/>
        <end position="23"/>
    </location>
</feature>
<protein>
    <submittedName>
        <fullName evidence="2">Uncharacterized protein</fullName>
    </submittedName>
</protein>
<organism evidence="2 3">
    <name type="scientific">Cupriavidus numazuensis</name>
    <dbReference type="NCBI Taxonomy" id="221992"/>
    <lineage>
        <taxon>Bacteria</taxon>
        <taxon>Pseudomonadati</taxon>
        <taxon>Pseudomonadota</taxon>
        <taxon>Betaproteobacteria</taxon>
        <taxon>Burkholderiales</taxon>
        <taxon>Burkholderiaceae</taxon>
        <taxon>Cupriavidus</taxon>
    </lineage>
</organism>
<name>A0ABM8TDC2_9BURK</name>
<accession>A0ABM8TDC2</accession>